<dbReference type="Pfam" id="PF00702">
    <property type="entry name" value="Hydrolase"/>
    <property type="match status" value="1"/>
</dbReference>
<dbReference type="EMBL" id="CAJHNH020000206">
    <property type="protein sequence ID" value="CAG5116068.1"/>
    <property type="molecule type" value="Genomic_DNA"/>
</dbReference>
<dbReference type="InterPro" id="IPR023214">
    <property type="entry name" value="HAD_sf"/>
</dbReference>
<sequence length="246" mass="26638">MSVMSGQFARNIVRTVTMPTKEQVQRILKKADAVCFDVDSTVCEDEAIDELASFCGVGPQVAEWTKKAMGGGISFRDALTQRLNIMQPTIGEVKDLIASCPPRLSPNIKELVDVLKAKNKKVFLVSGGFRCIISPVAEELGIPKENIYANKLIFNEDGSYAGFDTDEPTSQAGGKAVVVQHIKDLYGLKTVVFVGDGVTDLEACPPADAFIGYGGNVVREKVKNSAAWFVTDFKQLIDVLSDGARN</sequence>
<dbReference type="GO" id="GO:0000287">
    <property type="term" value="F:magnesium ion binding"/>
    <property type="evidence" value="ECO:0007669"/>
    <property type="project" value="TreeGrafter"/>
</dbReference>
<dbReference type="GO" id="GO:0005737">
    <property type="term" value="C:cytoplasm"/>
    <property type="evidence" value="ECO:0007669"/>
    <property type="project" value="TreeGrafter"/>
</dbReference>
<dbReference type="Gene3D" id="3.40.50.1000">
    <property type="entry name" value="HAD superfamily/HAD-like"/>
    <property type="match status" value="1"/>
</dbReference>
<reference evidence="13" key="1">
    <citation type="submission" date="2021-04" db="EMBL/GenBank/DDBJ databases">
        <authorList>
            <consortium name="Molecular Ecology Group"/>
        </authorList>
    </citation>
    <scope>NUCLEOTIDE SEQUENCE</scope>
</reference>
<dbReference type="PANTHER" id="PTHR43344">
    <property type="entry name" value="PHOSPHOSERINE PHOSPHATASE"/>
    <property type="match status" value="1"/>
</dbReference>
<feature type="active site" description="Proton donor" evidence="12">
    <location>
        <position position="39"/>
    </location>
</feature>
<comment type="pathway">
    <text evidence="2">Amino-acid biosynthesis; L-serine biosynthesis; L-serine from 3-phospho-D-glycerate: step 3/3.</text>
</comment>
<evidence type="ECO:0000256" key="11">
    <source>
        <dbReference type="ARBA" id="ARBA00031693"/>
    </source>
</evidence>
<dbReference type="GO" id="GO:0036424">
    <property type="term" value="F:L-phosphoserine phosphatase activity"/>
    <property type="evidence" value="ECO:0007669"/>
    <property type="project" value="InterPro"/>
</dbReference>
<keyword evidence="6" id="KW-0028">Amino-acid biosynthesis</keyword>
<comment type="cofactor">
    <cofactor evidence="1">
        <name>Mg(2+)</name>
        <dbReference type="ChEBI" id="CHEBI:18420"/>
    </cofactor>
</comment>
<dbReference type="SUPFAM" id="SSF56784">
    <property type="entry name" value="HAD-like"/>
    <property type="match status" value="1"/>
</dbReference>
<evidence type="ECO:0000256" key="3">
    <source>
        <dbReference type="ARBA" id="ARBA00009184"/>
    </source>
</evidence>
<keyword evidence="10" id="KW-0718">Serine biosynthesis</keyword>
<dbReference type="Gene3D" id="1.10.150.210">
    <property type="entry name" value="Phosphoserine phosphatase, domain 2"/>
    <property type="match status" value="1"/>
</dbReference>
<organism evidence="13 14">
    <name type="scientific">Candidula unifasciata</name>
    <dbReference type="NCBI Taxonomy" id="100452"/>
    <lineage>
        <taxon>Eukaryota</taxon>
        <taxon>Metazoa</taxon>
        <taxon>Spiralia</taxon>
        <taxon>Lophotrochozoa</taxon>
        <taxon>Mollusca</taxon>
        <taxon>Gastropoda</taxon>
        <taxon>Heterobranchia</taxon>
        <taxon>Euthyneura</taxon>
        <taxon>Panpulmonata</taxon>
        <taxon>Eupulmonata</taxon>
        <taxon>Stylommatophora</taxon>
        <taxon>Helicina</taxon>
        <taxon>Helicoidea</taxon>
        <taxon>Geomitridae</taxon>
        <taxon>Candidula</taxon>
    </lineage>
</organism>
<evidence type="ECO:0000313" key="14">
    <source>
        <dbReference type="Proteomes" id="UP000678393"/>
    </source>
</evidence>
<dbReference type="OrthoDB" id="27226at2759"/>
<evidence type="ECO:0000256" key="4">
    <source>
        <dbReference type="ARBA" id="ARBA00012640"/>
    </source>
</evidence>
<evidence type="ECO:0000256" key="1">
    <source>
        <dbReference type="ARBA" id="ARBA00001946"/>
    </source>
</evidence>
<dbReference type="AlphaFoldDB" id="A0A8S3YIB9"/>
<keyword evidence="9" id="KW-0460">Magnesium</keyword>
<dbReference type="Proteomes" id="UP000678393">
    <property type="component" value="Unassembled WGS sequence"/>
</dbReference>
<evidence type="ECO:0000256" key="7">
    <source>
        <dbReference type="ARBA" id="ARBA00022723"/>
    </source>
</evidence>
<comment type="caution">
    <text evidence="13">The sequence shown here is derived from an EMBL/GenBank/DDBJ whole genome shotgun (WGS) entry which is preliminary data.</text>
</comment>
<evidence type="ECO:0000256" key="12">
    <source>
        <dbReference type="PIRSR" id="PIRSR604469-1"/>
    </source>
</evidence>
<dbReference type="GO" id="GO:0006564">
    <property type="term" value="P:L-serine biosynthetic process"/>
    <property type="evidence" value="ECO:0007669"/>
    <property type="project" value="UniProtKB-KW"/>
</dbReference>
<dbReference type="NCBIfam" id="TIGR00338">
    <property type="entry name" value="serB"/>
    <property type="match status" value="1"/>
</dbReference>
<name>A0A8S3YIB9_9EUPU</name>
<evidence type="ECO:0000256" key="10">
    <source>
        <dbReference type="ARBA" id="ARBA00023299"/>
    </source>
</evidence>
<dbReference type="NCBIfam" id="TIGR01488">
    <property type="entry name" value="HAD-SF-IB"/>
    <property type="match status" value="1"/>
</dbReference>
<keyword evidence="8" id="KW-0378">Hydrolase</keyword>
<accession>A0A8S3YIB9</accession>
<evidence type="ECO:0000256" key="9">
    <source>
        <dbReference type="ARBA" id="ARBA00022842"/>
    </source>
</evidence>
<evidence type="ECO:0000256" key="5">
    <source>
        <dbReference type="ARBA" id="ARBA00015196"/>
    </source>
</evidence>
<dbReference type="EC" id="3.1.3.3" evidence="4"/>
<dbReference type="InterPro" id="IPR004469">
    <property type="entry name" value="PSP"/>
</dbReference>
<feature type="active site" description="Nucleophile" evidence="12">
    <location>
        <position position="37"/>
    </location>
</feature>
<evidence type="ECO:0000256" key="8">
    <source>
        <dbReference type="ARBA" id="ARBA00022801"/>
    </source>
</evidence>
<dbReference type="InterPro" id="IPR050582">
    <property type="entry name" value="HAD-like_SerB"/>
</dbReference>
<keyword evidence="14" id="KW-1185">Reference proteome</keyword>
<evidence type="ECO:0000256" key="2">
    <source>
        <dbReference type="ARBA" id="ARBA00005135"/>
    </source>
</evidence>
<evidence type="ECO:0000256" key="6">
    <source>
        <dbReference type="ARBA" id="ARBA00022605"/>
    </source>
</evidence>
<dbReference type="FunFam" id="3.40.50.1000:FF:000077">
    <property type="entry name" value="Phosphoserine phosphatase, chloroplastic"/>
    <property type="match status" value="1"/>
</dbReference>
<dbReference type="InterPro" id="IPR036412">
    <property type="entry name" value="HAD-like_sf"/>
</dbReference>
<dbReference type="PANTHER" id="PTHR43344:SF2">
    <property type="entry name" value="PHOSPHOSERINE PHOSPHATASE"/>
    <property type="match status" value="1"/>
</dbReference>
<comment type="similarity">
    <text evidence="3">Belongs to the HAD-like hydrolase superfamily. SerB family.</text>
</comment>
<protein>
    <recommendedName>
        <fullName evidence="5">Phosphoserine phosphatase</fullName>
        <ecNumber evidence="4">3.1.3.3</ecNumber>
    </recommendedName>
    <alternativeName>
        <fullName evidence="11">O-phosphoserine phosphohydrolase</fullName>
    </alternativeName>
</protein>
<gene>
    <name evidence="13" type="ORF">CUNI_LOCUS1626</name>
</gene>
<proteinExistence type="inferred from homology"/>
<evidence type="ECO:0000313" key="13">
    <source>
        <dbReference type="EMBL" id="CAG5116068.1"/>
    </source>
</evidence>
<dbReference type="CDD" id="cd04309">
    <property type="entry name" value="HAD_PSP_eu"/>
    <property type="match status" value="1"/>
</dbReference>
<keyword evidence="7" id="KW-0479">Metal-binding</keyword>